<gene>
    <name evidence="4" type="ORF">DY048_01780</name>
</gene>
<comment type="caution">
    <text evidence="4">The sequence shown here is derived from an EMBL/GenBank/DDBJ whole genome shotgun (WGS) entry which is preliminary data.</text>
</comment>
<evidence type="ECO:0000259" key="3">
    <source>
        <dbReference type="PROSITE" id="PS50943"/>
    </source>
</evidence>
<dbReference type="CDD" id="cd00093">
    <property type="entry name" value="HTH_XRE"/>
    <property type="match status" value="1"/>
</dbReference>
<dbReference type="SUPFAM" id="SSF47413">
    <property type="entry name" value="lambda repressor-like DNA-binding domains"/>
    <property type="match status" value="1"/>
</dbReference>
<dbReference type="Gene3D" id="1.10.260.40">
    <property type="entry name" value="lambda repressor-like DNA-binding domains"/>
    <property type="match status" value="1"/>
</dbReference>
<keyword evidence="5" id="KW-1185">Reference proteome</keyword>
<evidence type="ECO:0000313" key="5">
    <source>
        <dbReference type="Proteomes" id="UP000767392"/>
    </source>
</evidence>
<evidence type="ECO:0000313" key="4">
    <source>
        <dbReference type="EMBL" id="TPR16217.1"/>
    </source>
</evidence>
<dbReference type="EMBL" id="QUAM01000001">
    <property type="protein sequence ID" value="TPR16217.1"/>
    <property type="molecule type" value="Genomic_DNA"/>
</dbReference>
<keyword evidence="1" id="KW-0238">DNA-binding</keyword>
<dbReference type="RefSeq" id="WP_105987468.1">
    <property type="nucleotide sequence ID" value="NZ_POST01000001.1"/>
</dbReference>
<dbReference type="SMART" id="SM00530">
    <property type="entry name" value="HTH_XRE"/>
    <property type="match status" value="1"/>
</dbReference>
<evidence type="ECO:0000256" key="1">
    <source>
        <dbReference type="ARBA" id="ARBA00023125"/>
    </source>
</evidence>
<dbReference type="InterPro" id="IPR010982">
    <property type="entry name" value="Lambda_DNA-bd_dom_sf"/>
</dbReference>
<name>A0ABY2YVS2_9LACO</name>
<protein>
    <submittedName>
        <fullName evidence="4">XRE family transcriptional regulator</fullName>
    </submittedName>
</protein>
<sequence length="196" mass="22371">MSLGERLKNLRDDKEISIQELAANTKISANKIYSFEINNEKPNIFQLDKISKYYNLSLDDLVNKEDVKDEVNRRYLVSDLSMIPFLISIFVINYDSFIPYSILFTIGFIGSLWSNHWGRLDKIVNPLGLYNPLNAKIKKHLTRGVSYILSITLLIAGIALMVINFDRLGAFGAMLLVFGMIAILASILVWDVDKYE</sequence>
<dbReference type="PANTHER" id="PTHR46558">
    <property type="entry name" value="TRACRIPTIONAL REGULATORY PROTEIN-RELATED-RELATED"/>
    <property type="match status" value="1"/>
</dbReference>
<dbReference type="PROSITE" id="PS50943">
    <property type="entry name" value="HTH_CROC1"/>
    <property type="match status" value="1"/>
</dbReference>
<keyword evidence="2" id="KW-0812">Transmembrane</keyword>
<dbReference type="PANTHER" id="PTHR46558:SF11">
    <property type="entry name" value="HTH-TYPE TRANSCRIPTIONAL REGULATOR XRE"/>
    <property type="match status" value="1"/>
</dbReference>
<feature type="domain" description="HTH cro/C1-type" evidence="3">
    <location>
        <begin position="7"/>
        <end position="61"/>
    </location>
</feature>
<feature type="transmembrane region" description="Helical" evidence="2">
    <location>
        <begin position="169"/>
        <end position="190"/>
    </location>
</feature>
<reference evidence="4 5" key="1">
    <citation type="submission" date="2018-08" db="EMBL/GenBank/DDBJ databases">
        <title>Comparative genomics of wild bee and flower associated Lactobacillus reveals potential adaptation to the bee host.</title>
        <authorList>
            <person name="Vuong H.Q."/>
            <person name="Mcfrederick Q.S."/>
        </authorList>
    </citation>
    <scope>NUCLEOTIDE SEQUENCE [LARGE SCALE GENOMIC DNA]</scope>
    <source>
        <strain evidence="4 5">HV_04</strain>
    </source>
</reference>
<keyword evidence="2" id="KW-1133">Transmembrane helix</keyword>
<dbReference type="Proteomes" id="UP000767392">
    <property type="component" value="Unassembled WGS sequence"/>
</dbReference>
<keyword evidence="2" id="KW-0472">Membrane</keyword>
<proteinExistence type="predicted"/>
<organism evidence="4 5">
    <name type="scientific">Apilactobacillus timberlakei</name>
    <dbReference type="NCBI Taxonomy" id="2008380"/>
    <lineage>
        <taxon>Bacteria</taxon>
        <taxon>Bacillati</taxon>
        <taxon>Bacillota</taxon>
        <taxon>Bacilli</taxon>
        <taxon>Lactobacillales</taxon>
        <taxon>Lactobacillaceae</taxon>
        <taxon>Apilactobacillus</taxon>
    </lineage>
</organism>
<dbReference type="Pfam" id="PF12844">
    <property type="entry name" value="HTH_19"/>
    <property type="match status" value="1"/>
</dbReference>
<feature type="transmembrane region" description="Helical" evidence="2">
    <location>
        <begin position="144"/>
        <end position="163"/>
    </location>
</feature>
<evidence type="ECO:0000256" key="2">
    <source>
        <dbReference type="SAM" id="Phobius"/>
    </source>
</evidence>
<dbReference type="InterPro" id="IPR001387">
    <property type="entry name" value="Cro/C1-type_HTH"/>
</dbReference>
<accession>A0ABY2YVS2</accession>
<feature type="transmembrane region" description="Helical" evidence="2">
    <location>
        <begin position="98"/>
        <end position="115"/>
    </location>
</feature>